<gene>
    <name evidence="2" type="ORF">ENU08_08035</name>
    <name evidence="1" type="ORF">ENU41_01940</name>
</gene>
<comment type="caution">
    <text evidence="2">The sequence shown here is derived from an EMBL/GenBank/DDBJ whole genome shotgun (WGS) entry which is preliminary data.</text>
</comment>
<sequence>MSKAIYLVAYVPSSPHRLQDLAKLAFSMNFITAFIAVKPVGVAAQSGIPEVFRLAYKLDKRFLVFPRLQDLKELMNIDLLVLVVHSDEVPDLCEVGIAESNSIALVVQTGETPFTREDVALGKLAKLSELDSYKSPNAVADAAIALVKLRNILKKGSC</sequence>
<dbReference type="AlphaFoldDB" id="A0A7C4JKF9"/>
<dbReference type="Pfam" id="PF09895">
    <property type="entry name" value="DUF2122"/>
    <property type="match status" value="1"/>
</dbReference>
<proteinExistence type="predicted"/>
<accession>A0A7C4JKF9</accession>
<dbReference type="InterPro" id="IPR018665">
    <property type="entry name" value="DUF2122_RecB-nuclease-rel"/>
</dbReference>
<evidence type="ECO:0000313" key="1">
    <source>
        <dbReference type="EMBL" id="HGQ35425.1"/>
    </source>
</evidence>
<name>A0A7C4JKF9_9CREN</name>
<dbReference type="EMBL" id="DTBD01000072">
    <property type="protein sequence ID" value="HGQ65177.1"/>
    <property type="molecule type" value="Genomic_DNA"/>
</dbReference>
<evidence type="ECO:0008006" key="3">
    <source>
        <dbReference type="Google" id="ProtNLM"/>
    </source>
</evidence>
<organism evidence="2">
    <name type="scientific">Ignisphaera aggregans</name>
    <dbReference type="NCBI Taxonomy" id="334771"/>
    <lineage>
        <taxon>Archaea</taxon>
        <taxon>Thermoproteota</taxon>
        <taxon>Thermoprotei</taxon>
        <taxon>Desulfurococcales</taxon>
        <taxon>Desulfurococcaceae</taxon>
        <taxon>Ignisphaera</taxon>
    </lineage>
</organism>
<evidence type="ECO:0000313" key="2">
    <source>
        <dbReference type="EMBL" id="HGQ65177.1"/>
    </source>
</evidence>
<dbReference type="EMBL" id="DTCK01000010">
    <property type="protein sequence ID" value="HGQ35425.1"/>
    <property type="molecule type" value="Genomic_DNA"/>
</dbReference>
<protein>
    <recommendedName>
        <fullName evidence="3">Recombinase RecB</fullName>
    </recommendedName>
</protein>
<reference evidence="2" key="1">
    <citation type="journal article" date="2020" name="mSystems">
        <title>Genome- and Community-Level Interaction Insights into Carbon Utilization and Element Cycling Functions of Hydrothermarchaeota in Hydrothermal Sediment.</title>
        <authorList>
            <person name="Zhou Z."/>
            <person name="Liu Y."/>
            <person name="Xu W."/>
            <person name="Pan J."/>
            <person name="Luo Z.H."/>
            <person name="Li M."/>
        </authorList>
    </citation>
    <scope>NUCLEOTIDE SEQUENCE [LARGE SCALE GENOMIC DNA]</scope>
    <source>
        <strain evidence="2">SpSt-637</strain>
        <strain evidence="1">SpSt-667</strain>
    </source>
</reference>